<organism evidence="3 4">
    <name type="scientific">Tenebrio molitor</name>
    <name type="common">Yellow mealworm beetle</name>
    <dbReference type="NCBI Taxonomy" id="7067"/>
    <lineage>
        <taxon>Eukaryota</taxon>
        <taxon>Metazoa</taxon>
        <taxon>Ecdysozoa</taxon>
        <taxon>Arthropoda</taxon>
        <taxon>Hexapoda</taxon>
        <taxon>Insecta</taxon>
        <taxon>Pterygota</taxon>
        <taxon>Neoptera</taxon>
        <taxon>Endopterygota</taxon>
        <taxon>Coleoptera</taxon>
        <taxon>Polyphaga</taxon>
        <taxon>Cucujiformia</taxon>
        <taxon>Tenebrionidae</taxon>
        <taxon>Tenebrio</taxon>
    </lineage>
</organism>
<proteinExistence type="predicted"/>
<dbReference type="Gene3D" id="1.10.10.60">
    <property type="entry name" value="Homeodomain-like"/>
    <property type="match status" value="1"/>
</dbReference>
<feature type="compositionally biased region" description="Acidic residues" evidence="1">
    <location>
        <begin position="18"/>
        <end position="40"/>
    </location>
</feature>
<dbReference type="AlphaFoldDB" id="A0A8J6HXQ6"/>
<feature type="region of interest" description="Disordered" evidence="1">
    <location>
        <begin position="289"/>
        <end position="329"/>
    </location>
</feature>
<dbReference type="Gene3D" id="3.60.10.10">
    <property type="entry name" value="Endonuclease/exonuclease/phosphatase"/>
    <property type="match status" value="1"/>
</dbReference>
<dbReference type="CDD" id="cd01650">
    <property type="entry name" value="RT_nLTR_like"/>
    <property type="match status" value="1"/>
</dbReference>
<sequence>MEVPLPLKNKYEPLSDHEDTEIEDQVSEPEEMEDQNEAVQDENVKNEKPPPIILHAKYEYKKLISFCNENAKSGVNIKYTRDKTIIFTNKMSEFLRLKEVLKNSTNTQWHTYATKEERTHGFVIYGLENHPDEEEVKQDLRSKKINCKTVYKMKNTSHPLYVVITDNKTTLKDLEENAKTVQQVVVKWKKLLNKKEIIQCHKCQSWGHSATNCFSKSKCLKCAGQHLTSECELKKDNVNDQQKIKCANCGEKHLANSTECEVYQARKQHLDKIKAAAAEKKARKNVSYVPAPLPTTNPWNRQQIETPKVQNQPPTPAPTTSNNKEEQEASYSDLVQLMTEIRKLNELKVFLKMRDVDIMAVTETKLLKTDKIIIEGFSIIRKERNTDTRGGGVAILVKRGIPYIKAQLPVNEIENKARKIHQRTGLDAHKIQVQHLNHLIKHKLAKHKNGEWDDILKNAKTNDNSLWKLARSRTKKRDEIPPLKYNNEDAISDKQKSKCLAKYFQNVHNSNDKSDDKHNKIEKLIDKIINQPANTDHDYIESVITSPREIGYVLQKLKNNKATGEDQIDNVILKNISKKGRVQLTHIVNAVLKLNYFPNQYKTAIIIPIPKPGKNSNNTESYRPISLLNSISKLTEKIIHRRLNTFLEEQNIKQECQFGFKLSHSTTHQIARISNDILINFNQDKNTVLTLLDLEKAFDRVWIKGLLYKLYKADPEAAYDFMENFLKEKKYELSDSEPLGSDEEIETKIDEREPKNYKMTNVPLDKPQEKKVYEIWRKKKPDETDHTATLFFLDLRQRLSKKFDDKCTTKNNLWHKIAKEMEDAGFNLGNQAAERCRQKFSNMQKQYIAYKKHMRTTGKEHRDPPPFYDQLDEILGYKDKVDPNNLQDSLAVPEESTDSDITGGECSTSSLDAVEAIKNRFANVKKDTKPPSFNKQLCELMVQHHKEEMNQRSQHFDSLRSLVETQNEQRERMLQLMASFMKKD</sequence>
<dbReference type="InterPro" id="IPR000477">
    <property type="entry name" value="RT_dom"/>
</dbReference>
<protein>
    <recommendedName>
        <fullName evidence="2">Reverse transcriptase domain-containing protein</fullName>
    </recommendedName>
</protein>
<evidence type="ECO:0000256" key="1">
    <source>
        <dbReference type="SAM" id="MobiDB-lite"/>
    </source>
</evidence>
<dbReference type="PANTHER" id="PTHR47510">
    <property type="entry name" value="REVERSE TRANSCRIPTASE DOMAIN-CONTAINING PROTEIN"/>
    <property type="match status" value="1"/>
</dbReference>
<dbReference type="InterPro" id="IPR036691">
    <property type="entry name" value="Endo/exonu/phosph_ase_sf"/>
</dbReference>
<accession>A0A8J6HXQ6</accession>
<dbReference type="Proteomes" id="UP000719412">
    <property type="component" value="Unassembled WGS sequence"/>
</dbReference>
<dbReference type="InterPro" id="IPR044822">
    <property type="entry name" value="Myb_DNA-bind_4"/>
</dbReference>
<comment type="caution">
    <text evidence="3">The sequence shown here is derived from an EMBL/GenBank/DDBJ whole genome shotgun (WGS) entry which is preliminary data.</text>
</comment>
<dbReference type="Pfam" id="PF13837">
    <property type="entry name" value="Myb_DNA-bind_4"/>
    <property type="match status" value="1"/>
</dbReference>
<evidence type="ECO:0000313" key="4">
    <source>
        <dbReference type="Proteomes" id="UP000719412"/>
    </source>
</evidence>
<feature type="compositionally biased region" description="Polar residues" evidence="1">
    <location>
        <begin position="294"/>
        <end position="322"/>
    </location>
</feature>
<dbReference type="PANTHER" id="PTHR47510:SF3">
    <property type="entry name" value="ENDO_EXONUCLEASE_PHOSPHATASE DOMAIN-CONTAINING PROTEIN"/>
    <property type="match status" value="1"/>
</dbReference>
<feature type="region of interest" description="Disordered" evidence="1">
    <location>
        <begin position="1"/>
        <end position="48"/>
    </location>
</feature>
<feature type="domain" description="Reverse transcriptase" evidence="2">
    <location>
        <begin position="590"/>
        <end position="852"/>
    </location>
</feature>
<reference evidence="3" key="2">
    <citation type="submission" date="2021-08" db="EMBL/GenBank/DDBJ databases">
        <authorList>
            <person name="Eriksson T."/>
        </authorList>
    </citation>
    <scope>NUCLEOTIDE SEQUENCE</scope>
    <source>
        <strain evidence="3">Stoneville</strain>
        <tissue evidence="3">Whole head</tissue>
    </source>
</reference>
<dbReference type="PROSITE" id="PS50878">
    <property type="entry name" value="RT_POL"/>
    <property type="match status" value="1"/>
</dbReference>
<gene>
    <name evidence="3" type="ORF">GEV33_000032</name>
</gene>
<evidence type="ECO:0000259" key="2">
    <source>
        <dbReference type="PROSITE" id="PS50878"/>
    </source>
</evidence>
<name>A0A8J6HXQ6_TENMO</name>
<reference evidence="3" key="1">
    <citation type="journal article" date="2020" name="J Insects Food Feed">
        <title>The yellow mealworm (Tenebrio molitor) genome: a resource for the emerging insects as food and feed industry.</title>
        <authorList>
            <person name="Eriksson T."/>
            <person name="Andere A."/>
            <person name="Kelstrup H."/>
            <person name="Emery V."/>
            <person name="Picard C."/>
        </authorList>
    </citation>
    <scope>NUCLEOTIDE SEQUENCE</scope>
    <source>
        <strain evidence="3">Stoneville</strain>
        <tissue evidence="3">Whole head</tissue>
    </source>
</reference>
<keyword evidence="4" id="KW-1185">Reference proteome</keyword>
<evidence type="ECO:0000313" key="3">
    <source>
        <dbReference type="EMBL" id="KAH0822764.1"/>
    </source>
</evidence>
<dbReference type="Pfam" id="PF00078">
    <property type="entry name" value="RVT_1"/>
    <property type="match status" value="1"/>
</dbReference>
<dbReference type="EMBL" id="JABDTM020000044">
    <property type="protein sequence ID" value="KAH0822764.1"/>
    <property type="molecule type" value="Genomic_DNA"/>
</dbReference>